<evidence type="ECO:0000256" key="1">
    <source>
        <dbReference type="SAM" id="Coils"/>
    </source>
</evidence>
<comment type="caution">
    <text evidence="3">The sequence shown here is derived from an EMBL/GenBank/DDBJ whole genome shotgun (WGS) entry which is preliminary data.</text>
</comment>
<proteinExistence type="predicted"/>
<feature type="transmembrane region" description="Helical" evidence="2">
    <location>
        <begin position="465"/>
        <end position="483"/>
    </location>
</feature>
<name>A0A8S3UL94_MYTED</name>
<keyword evidence="1" id="KW-0175">Coiled coil</keyword>
<dbReference type="Proteomes" id="UP000683360">
    <property type="component" value="Unassembled WGS sequence"/>
</dbReference>
<dbReference type="EMBL" id="CAJPWZ010002703">
    <property type="protein sequence ID" value="CAG2243461.1"/>
    <property type="molecule type" value="Genomic_DNA"/>
</dbReference>
<accession>A0A8S3UL94</accession>
<evidence type="ECO:0000313" key="4">
    <source>
        <dbReference type="Proteomes" id="UP000683360"/>
    </source>
</evidence>
<gene>
    <name evidence="3" type="ORF">MEDL_55590</name>
</gene>
<feature type="coiled-coil region" evidence="1">
    <location>
        <begin position="361"/>
        <end position="449"/>
    </location>
</feature>
<evidence type="ECO:0000256" key="2">
    <source>
        <dbReference type="SAM" id="Phobius"/>
    </source>
</evidence>
<protein>
    <submittedName>
        <fullName evidence="3">Uncharacterized protein</fullName>
    </submittedName>
</protein>
<keyword evidence="4" id="KW-1185">Reference proteome</keyword>
<keyword evidence="2" id="KW-0472">Membrane</keyword>
<sequence>MKQPTAPDLYPELPIEDGQNYRLQKITEIEKTLINERDKRKSLYKKYKRGVNVTDGVDTSLISTSVVLAGIGIAFPILLPIQIAAVVCGSLGGLVKLIRRKLTTKSKKHYEIKTMAECKLNSIKDLISKSLTDGQISADEFKLILDELEKFNEMKKKKKKVILKSLPDDERKKLIEETENRMNKMAEGGYEFDNPVFEINDYDDDYDNEEKTPLIDNDDEEFQNYINKEFENSRALSENDAKIRVLKFYKFSTLQKEYGVNFVRDVLGVDDYKISDYLKEGRSMFQDFQRKIKAPIRELDYIEIIPQEISTQEEGQELLETASNAETYVKEIETSFIEHGTSLVDNETQTKITKREMDGVISAMTTVKEELENNLAKLNETNKDLAKENAKLEQAKEDNDEFQIDRISSRIRELESERSARIETININREKLRSQLVRFKQTIHKMLNEDKTLGERIRTLFREQGITIVSVLTAFGMIIGVIVETFTGGTTSPSPAPSPSPPSKGGVQDWIKKQLKNLGKLLSFLAGKLAAALPEKYLTTNYALWLDLRSTDDNSLHGSGRRIENASGCITIQITKTTAGANKLINVYLFVIQDAQINFEDGRFKEVNY</sequence>
<reference evidence="3" key="1">
    <citation type="submission" date="2021-03" db="EMBL/GenBank/DDBJ databases">
        <authorList>
            <person name="Bekaert M."/>
        </authorList>
    </citation>
    <scope>NUCLEOTIDE SEQUENCE</scope>
</reference>
<feature type="transmembrane region" description="Helical" evidence="2">
    <location>
        <begin position="73"/>
        <end position="98"/>
    </location>
</feature>
<dbReference type="OrthoDB" id="5974958at2759"/>
<dbReference type="AlphaFoldDB" id="A0A8S3UL94"/>
<keyword evidence="2" id="KW-1133">Transmembrane helix</keyword>
<evidence type="ECO:0000313" key="3">
    <source>
        <dbReference type="EMBL" id="CAG2243461.1"/>
    </source>
</evidence>
<keyword evidence="2" id="KW-0812">Transmembrane</keyword>
<organism evidence="3 4">
    <name type="scientific">Mytilus edulis</name>
    <name type="common">Blue mussel</name>
    <dbReference type="NCBI Taxonomy" id="6550"/>
    <lineage>
        <taxon>Eukaryota</taxon>
        <taxon>Metazoa</taxon>
        <taxon>Spiralia</taxon>
        <taxon>Lophotrochozoa</taxon>
        <taxon>Mollusca</taxon>
        <taxon>Bivalvia</taxon>
        <taxon>Autobranchia</taxon>
        <taxon>Pteriomorphia</taxon>
        <taxon>Mytilida</taxon>
        <taxon>Mytiloidea</taxon>
        <taxon>Mytilidae</taxon>
        <taxon>Mytilinae</taxon>
        <taxon>Mytilus</taxon>
    </lineage>
</organism>